<feature type="coiled-coil region" evidence="1">
    <location>
        <begin position="157"/>
        <end position="184"/>
    </location>
</feature>
<evidence type="ECO:0000313" key="3">
    <source>
        <dbReference type="EMBL" id="PRP71203.1"/>
    </source>
</evidence>
<keyword evidence="1" id="KW-0175">Coiled coil</keyword>
<dbReference type="OrthoDB" id="7015832at2"/>
<gene>
    <name evidence="3" type="ORF">BUE93_08330</name>
</gene>
<evidence type="ECO:0000256" key="1">
    <source>
        <dbReference type="SAM" id="Coils"/>
    </source>
</evidence>
<dbReference type="EMBL" id="MTBD01000017">
    <property type="protein sequence ID" value="PRP71203.1"/>
    <property type="molecule type" value="Genomic_DNA"/>
</dbReference>
<dbReference type="Proteomes" id="UP000239469">
    <property type="component" value="Unassembled WGS sequence"/>
</dbReference>
<dbReference type="Pfam" id="PF08896">
    <property type="entry name" value="DUF1842"/>
    <property type="match status" value="1"/>
</dbReference>
<dbReference type="InterPro" id="IPR014992">
    <property type="entry name" value="DUF1842"/>
</dbReference>
<accession>A0A2S9X692</accession>
<reference evidence="3 4" key="1">
    <citation type="submission" date="2017-01" db="EMBL/GenBank/DDBJ databases">
        <title>New insights into the genetic diversity of Chromobacterium isolated from tropical freshwater lake.</title>
        <authorList>
            <person name="Santos A.B."/>
            <person name="Nascimento A.M."/>
            <person name="Da Silva P.C."/>
        </authorList>
    </citation>
    <scope>NUCLEOTIDE SEQUENCE [LARGE SCALE GENOMIC DNA]</scope>
    <source>
        <strain evidence="3 4">56AF</strain>
    </source>
</reference>
<feature type="domain" description="DUF1842" evidence="2">
    <location>
        <begin position="5"/>
        <end position="110"/>
    </location>
</feature>
<dbReference type="RefSeq" id="WP_106076447.1">
    <property type="nucleotide sequence ID" value="NZ_MTBD01000017.1"/>
</dbReference>
<dbReference type="AlphaFoldDB" id="A0A2S9X692"/>
<evidence type="ECO:0000259" key="2">
    <source>
        <dbReference type="Pfam" id="PF08896"/>
    </source>
</evidence>
<protein>
    <recommendedName>
        <fullName evidence="2">DUF1842 domain-containing protein</fullName>
    </recommendedName>
</protein>
<organism evidence="3 4">
    <name type="scientific">Chromobacterium amazonense</name>
    <dbReference type="NCBI Taxonomy" id="1382803"/>
    <lineage>
        <taxon>Bacteria</taxon>
        <taxon>Pseudomonadati</taxon>
        <taxon>Pseudomonadota</taxon>
        <taxon>Betaproteobacteria</taxon>
        <taxon>Neisseriales</taxon>
        <taxon>Chromobacteriaceae</taxon>
        <taxon>Chromobacterium</taxon>
    </lineage>
</organism>
<evidence type="ECO:0000313" key="4">
    <source>
        <dbReference type="Proteomes" id="UP000239469"/>
    </source>
</evidence>
<name>A0A2S9X692_9NEIS</name>
<proteinExistence type="predicted"/>
<sequence length="184" mass="19642">MSEELFLVRLATSSAAFGAPALNLNLVVDTANKKVAGTASVFQSTNPPVNFKANVWGYFSVLGDQVILVLDGSPTSPISKVAETFHLRGHLSADWQSGAASYKYFYDGEWHNVVNQHLAATSTVAEDISNTSASVGSHFHTLYASALTEASRADVGETKARQLLAAAEAQIRSLNEALEKLASR</sequence>
<comment type="caution">
    <text evidence="3">The sequence shown here is derived from an EMBL/GenBank/DDBJ whole genome shotgun (WGS) entry which is preliminary data.</text>
</comment>